<name>A0A1M6PBB7_9FLAO</name>
<evidence type="ECO:0000313" key="1">
    <source>
        <dbReference type="EMBL" id="SFB66528.1"/>
    </source>
</evidence>
<dbReference type="Proteomes" id="UP000198940">
    <property type="component" value="Unassembled WGS sequence"/>
</dbReference>
<evidence type="ECO:0000313" key="4">
    <source>
        <dbReference type="Proteomes" id="UP000198940"/>
    </source>
</evidence>
<sequence>MPPSISSTITNFLHQSSPAPLQVTFATLEICSYQNEQLLHRVQRQQSRILLQQTPQKGMGEITLLDNLVFSFSFRFRLPSAPTLHEVDMRSLPRPLDQGRLYLDDEKLQLSFRIDAPDPSLRVQVTQVYRGILHLEHLQPTLCGQQR</sequence>
<protein>
    <submittedName>
        <fullName evidence="2">Uncharacterized protein</fullName>
    </submittedName>
</protein>
<keyword evidence="4" id="KW-1185">Reference proteome</keyword>
<dbReference type="OrthoDB" id="1448631at2"/>
<dbReference type="RefSeq" id="WP_072875757.1">
    <property type="nucleotide sequence ID" value="NZ_FOKU01000001.1"/>
</dbReference>
<comment type="caution">
    <text evidence="2">The sequence shown here is derived from an EMBL/GenBank/DDBJ whole genome shotgun (WGS) entry which is preliminary data.</text>
</comment>
<proteinExistence type="predicted"/>
<evidence type="ECO:0000313" key="2">
    <source>
        <dbReference type="EMBL" id="SHK05217.1"/>
    </source>
</evidence>
<dbReference type="EMBL" id="FOKU01000001">
    <property type="protein sequence ID" value="SFB66528.1"/>
    <property type="molecule type" value="Genomic_DNA"/>
</dbReference>
<dbReference type="EMBL" id="FRAT01000001">
    <property type="protein sequence ID" value="SHK05217.1"/>
    <property type="molecule type" value="Genomic_DNA"/>
</dbReference>
<evidence type="ECO:0000313" key="3">
    <source>
        <dbReference type="Proteomes" id="UP000184031"/>
    </source>
</evidence>
<reference evidence="2 3" key="1">
    <citation type="submission" date="2016-11" db="EMBL/GenBank/DDBJ databases">
        <authorList>
            <person name="Varghese N."/>
            <person name="Submissions S."/>
        </authorList>
    </citation>
    <scope>NUCLEOTIDE SEQUENCE [LARGE SCALE GENOMIC DNA]</scope>
    <source>
        <strain evidence="2 3">CGMCC 1.12174</strain>
        <strain evidence="1 4">DSM 26351</strain>
    </source>
</reference>
<dbReference type="AlphaFoldDB" id="A0A1M6PBB7"/>
<organism evidence="2 3">
    <name type="scientific">Flagellimonas taeanensis</name>
    <dbReference type="NCBI Taxonomy" id="1005926"/>
    <lineage>
        <taxon>Bacteria</taxon>
        <taxon>Pseudomonadati</taxon>
        <taxon>Bacteroidota</taxon>
        <taxon>Flavobacteriia</taxon>
        <taxon>Flavobacteriales</taxon>
        <taxon>Flavobacteriaceae</taxon>
        <taxon>Flagellimonas</taxon>
    </lineage>
</organism>
<accession>A0A1M6PBB7</accession>
<gene>
    <name evidence="1" type="ORF">SAMN04487891_101110</name>
    <name evidence="2" type="ORF">SAMN05216293_0111</name>
</gene>
<dbReference type="Proteomes" id="UP000184031">
    <property type="component" value="Unassembled WGS sequence"/>
</dbReference>